<organism evidence="4">
    <name type="scientific">uncultured Chloroflexia bacterium</name>
    <dbReference type="NCBI Taxonomy" id="1672391"/>
    <lineage>
        <taxon>Bacteria</taxon>
        <taxon>Bacillati</taxon>
        <taxon>Chloroflexota</taxon>
        <taxon>Chloroflexia</taxon>
        <taxon>environmental samples</taxon>
    </lineage>
</organism>
<dbReference type="AlphaFoldDB" id="A0A6J4NFN7"/>
<dbReference type="PANTHER" id="PTHR43727">
    <property type="entry name" value="DIAMINOPIMELATE DECARBOXYLASE"/>
    <property type="match status" value="1"/>
</dbReference>
<dbReference type="Gene3D" id="2.40.37.10">
    <property type="entry name" value="Lyase, Ornithine Decarboxylase, Chain A, domain 1"/>
    <property type="match status" value="1"/>
</dbReference>
<keyword evidence="4" id="KW-0456">Lyase</keyword>
<evidence type="ECO:0000259" key="3">
    <source>
        <dbReference type="Pfam" id="PF00278"/>
    </source>
</evidence>
<dbReference type="PANTHER" id="PTHR43727:SF2">
    <property type="entry name" value="GROUP IV DECARBOXYLASE"/>
    <property type="match status" value="1"/>
</dbReference>
<feature type="non-terminal residue" evidence="4">
    <location>
        <position position="1"/>
    </location>
</feature>
<dbReference type="Pfam" id="PF00278">
    <property type="entry name" value="Orn_DAP_Arg_deC"/>
    <property type="match status" value="1"/>
</dbReference>
<comment type="cofactor">
    <cofactor evidence="1">
        <name>pyridoxal 5'-phosphate</name>
        <dbReference type="ChEBI" id="CHEBI:597326"/>
    </cofactor>
</comment>
<proteinExistence type="predicted"/>
<gene>
    <name evidence="4" type="ORF">AVDCRST_MAG93-9462</name>
</gene>
<accession>A0A6J4NFN7</accession>
<dbReference type="InterPro" id="IPR009006">
    <property type="entry name" value="Ala_racemase/Decarboxylase_C"/>
</dbReference>
<evidence type="ECO:0000256" key="2">
    <source>
        <dbReference type="ARBA" id="ARBA00022898"/>
    </source>
</evidence>
<dbReference type="EMBL" id="CADCTR010003178">
    <property type="protein sequence ID" value="CAA9386054.1"/>
    <property type="molecule type" value="Genomic_DNA"/>
</dbReference>
<dbReference type="GO" id="GO:0008836">
    <property type="term" value="F:diaminopimelate decarboxylase activity"/>
    <property type="evidence" value="ECO:0007669"/>
    <property type="project" value="UniProtKB-EC"/>
</dbReference>
<name>A0A6J4NFN7_9CHLR</name>
<dbReference type="EC" id="4.1.1.20" evidence="4"/>
<evidence type="ECO:0000313" key="4">
    <source>
        <dbReference type="EMBL" id="CAA9386054.1"/>
    </source>
</evidence>
<dbReference type="InterPro" id="IPR022643">
    <property type="entry name" value="De-COase2_C"/>
</dbReference>
<sequence length="82" mass="9025">VTVVGRYCESGDVLLRDVELPVVEPGALLAVPMCGAYTLSMASNYNLVGRPALVLVREGHDHVIQRRETLDDIVRRDMPLPP</sequence>
<dbReference type="SUPFAM" id="SSF50621">
    <property type="entry name" value="Alanine racemase C-terminal domain-like"/>
    <property type="match status" value="1"/>
</dbReference>
<protein>
    <submittedName>
        <fullName evidence="4">Diaminopimelate decarboxylase</fullName>
        <ecNumber evidence="4">4.1.1.20</ecNumber>
    </submittedName>
</protein>
<reference evidence="4" key="1">
    <citation type="submission" date="2020-02" db="EMBL/GenBank/DDBJ databases">
        <authorList>
            <person name="Meier V. D."/>
        </authorList>
    </citation>
    <scope>NUCLEOTIDE SEQUENCE</scope>
    <source>
        <strain evidence="4">AVDCRST_MAG93</strain>
    </source>
</reference>
<feature type="domain" description="Orn/DAP/Arg decarboxylase 2 C-terminal" evidence="3">
    <location>
        <begin position="1"/>
        <end position="35"/>
    </location>
</feature>
<evidence type="ECO:0000256" key="1">
    <source>
        <dbReference type="ARBA" id="ARBA00001933"/>
    </source>
</evidence>
<keyword evidence="2" id="KW-0663">Pyridoxal phosphate</keyword>
<dbReference type="GO" id="GO:0009089">
    <property type="term" value="P:lysine biosynthetic process via diaminopimelate"/>
    <property type="evidence" value="ECO:0007669"/>
    <property type="project" value="TreeGrafter"/>
</dbReference>